<feature type="transmembrane region" description="Helical" evidence="6">
    <location>
        <begin position="160"/>
        <end position="181"/>
    </location>
</feature>
<comment type="subcellular location">
    <subcellularLocation>
        <location evidence="1 6">Cell membrane</location>
        <topology evidence="1 6">Multi-pass membrane protein</topology>
    </subcellularLocation>
</comment>
<proteinExistence type="inferred from homology"/>
<feature type="transmembrane region" description="Helical" evidence="6">
    <location>
        <begin position="201"/>
        <end position="224"/>
    </location>
</feature>
<dbReference type="Proteomes" id="UP001203338">
    <property type="component" value="Unassembled WGS sequence"/>
</dbReference>
<name>A0ABT0PCJ9_9GAMM</name>
<feature type="transmembrane region" description="Helical" evidence="6">
    <location>
        <begin position="49"/>
        <end position="74"/>
    </location>
</feature>
<dbReference type="InterPro" id="IPR015414">
    <property type="entry name" value="TMEM64"/>
</dbReference>
<feature type="transmembrane region" description="Helical" evidence="6">
    <location>
        <begin position="81"/>
        <end position="101"/>
    </location>
</feature>
<keyword evidence="4 6" id="KW-1133">Transmembrane helix</keyword>
<evidence type="ECO:0000256" key="4">
    <source>
        <dbReference type="ARBA" id="ARBA00022989"/>
    </source>
</evidence>
<comment type="caution">
    <text evidence="8">The sequence shown here is derived from an EMBL/GenBank/DDBJ whole genome shotgun (WGS) entry which is preliminary data.</text>
</comment>
<feature type="transmembrane region" description="Helical" evidence="6">
    <location>
        <begin position="12"/>
        <end position="37"/>
    </location>
</feature>
<evidence type="ECO:0000256" key="6">
    <source>
        <dbReference type="RuleBase" id="RU366058"/>
    </source>
</evidence>
<keyword evidence="5 6" id="KW-0472">Membrane</keyword>
<dbReference type="InterPro" id="IPR032816">
    <property type="entry name" value="VTT_dom"/>
</dbReference>
<evidence type="ECO:0000256" key="3">
    <source>
        <dbReference type="ARBA" id="ARBA00022692"/>
    </source>
</evidence>
<dbReference type="PANTHER" id="PTHR12677:SF59">
    <property type="entry name" value="GOLGI APPARATUS MEMBRANE PROTEIN TVP38-RELATED"/>
    <property type="match status" value="1"/>
</dbReference>
<sequence>MIKFPLYSENRPLALALLLFSVLPLLFSSFLGGWILSNTTTVDVLVSRWGVWLILASSLTMAFGLTPTTFIALVSGFFMGITGVIPMVLAYSMASVIGYGIGHLLDGGHFLKSLTRYDVVSRVAEDLKHRPVSLIILVRLSPVLPFCLMNLALAALRVRLSAFLLAGAAGMLPRTLLSLWVGDRSRNLLDLLQNGGGLQEAIILAGVTVITVVLLVILITRAYASVEQRMNSSRS</sequence>
<evidence type="ECO:0000313" key="8">
    <source>
        <dbReference type="EMBL" id="MCL6269104.1"/>
    </source>
</evidence>
<dbReference type="Pfam" id="PF09335">
    <property type="entry name" value="VTT_dom"/>
    <property type="match status" value="1"/>
</dbReference>
<keyword evidence="3 6" id="KW-0812">Transmembrane</keyword>
<feature type="domain" description="VTT" evidence="7">
    <location>
        <begin position="67"/>
        <end position="183"/>
    </location>
</feature>
<accession>A0ABT0PCJ9</accession>
<evidence type="ECO:0000256" key="5">
    <source>
        <dbReference type="ARBA" id="ARBA00023136"/>
    </source>
</evidence>
<organism evidence="8 9">
    <name type="scientific">Parendozoicomonas callyspongiae</name>
    <dbReference type="NCBI Taxonomy" id="2942213"/>
    <lineage>
        <taxon>Bacteria</taxon>
        <taxon>Pseudomonadati</taxon>
        <taxon>Pseudomonadota</taxon>
        <taxon>Gammaproteobacteria</taxon>
        <taxon>Oceanospirillales</taxon>
        <taxon>Endozoicomonadaceae</taxon>
        <taxon>Parendozoicomonas</taxon>
    </lineage>
</organism>
<evidence type="ECO:0000256" key="1">
    <source>
        <dbReference type="ARBA" id="ARBA00004651"/>
    </source>
</evidence>
<dbReference type="PANTHER" id="PTHR12677">
    <property type="entry name" value="GOLGI APPARATUS MEMBRANE PROTEIN TVP38-RELATED"/>
    <property type="match status" value="1"/>
</dbReference>
<keyword evidence="2 6" id="KW-1003">Cell membrane</keyword>
<keyword evidence="9" id="KW-1185">Reference proteome</keyword>
<dbReference type="RefSeq" id="WP_249697983.1">
    <property type="nucleotide sequence ID" value="NZ_JAMFLX010000004.1"/>
</dbReference>
<comment type="similarity">
    <text evidence="6">Belongs to the TVP38/TMEM64 family.</text>
</comment>
<evidence type="ECO:0000256" key="2">
    <source>
        <dbReference type="ARBA" id="ARBA00022475"/>
    </source>
</evidence>
<protein>
    <recommendedName>
        <fullName evidence="6">TVP38/TMEM64 family membrane protein</fullName>
    </recommendedName>
</protein>
<feature type="transmembrane region" description="Helical" evidence="6">
    <location>
        <begin position="132"/>
        <end position="153"/>
    </location>
</feature>
<reference evidence="8 9" key="1">
    <citation type="submission" date="2022-05" db="EMBL/GenBank/DDBJ databases">
        <authorList>
            <person name="Park J.-S."/>
        </authorList>
    </citation>
    <scope>NUCLEOTIDE SEQUENCE [LARGE SCALE GENOMIC DNA]</scope>
    <source>
        <strain evidence="8 9">2012CJ34-2</strain>
    </source>
</reference>
<dbReference type="EMBL" id="JAMFLX010000004">
    <property type="protein sequence ID" value="MCL6269104.1"/>
    <property type="molecule type" value="Genomic_DNA"/>
</dbReference>
<evidence type="ECO:0000259" key="7">
    <source>
        <dbReference type="Pfam" id="PF09335"/>
    </source>
</evidence>
<evidence type="ECO:0000313" key="9">
    <source>
        <dbReference type="Proteomes" id="UP001203338"/>
    </source>
</evidence>
<gene>
    <name evidence="8" type="ORF">M3P05_03995</name>
</gene>